<evidence type="ECO:0000256" key="2">
    <source>
        <dbReference type="ARBA" id="ARBA00022448"/>
    </source>
</evidence>
<evidence type="ECO:0000256" key="1">
    <source>
        <dbReference type="ARBA" id="ARBA00004651"/>
    </source>
</evidence>
<evidence type="ECO:0000313" key="9">
    <source>
        <dbReference type="Proteomes" id="UP000530928"/>
    </source>
</evidence>
<feature type="transmembrane region" description="Helical" evidence="6">
    <location>
        <begin position="196"/>
        <end position="223"/>
    </location>
</feature>
<gene>
    <name evidence="8" type="ORF">HNR30_005108</name>
</gene>
<comment type="subcellular location">
    <subcellularLocation>
        <location evidence="1">Cell membrane</location>
        <topology evidence="1">Multi-pass membrane protein</topology>
    </subcellularLocation>
</comment>
<keyword evidence="9" id="KW-1185">Reference proteome</keyword>
<feature type="transmembrane region" description="Helical" evidence="6">
    <location>
        <begin position="243"/>
        <end position="265"/>
    </location>
</feature>
<protein>
    <submittedName>
        <fullName evidence="8">DHA2 family methylenomycin A resistance protein-like MFS transporter</fullName>
    </submittedName>
</protein>
<feature type="transmembrane region" description="Helical" evidence="6">
    <location>
        <begin position="129"/>
        <end position="148"/>
    </location>
</feature>
<evidence type="ECO:0000256" key="3">
    <source>
        <dbReference type="ARBA" id="ARBA00022692"/>
    </source>
</evidence>
<accession>A0A7W0CMJ8</accession>
<organism evidence="8 9">
    <name type="scientific">Nonomuraea soli</name>
    <dbReference type="NCBI Taxonomy" id="1032476"/>
    <lineage>
        <taxon>Bacteria</taxon>
        <taxon>Bacillati</taxon>
        <taxon>Actinomycetota</taxon>
        <taxon>Actinomycetes</taxon>
        <taxon>Streptosporangiales</taxon>
        <taxon>Streptosporangiaceae</taxon>
        <taxon>Nonomuraea</taxon>
    </lineage>
</organism>
<dbReference type="Gene3D" id="1.20.1250.20">
    <property type="entry name" value="MFS general substrate transporter like domains"/>
    <property type="match status" value="1"/>
</dbReference>
<evidence type="ECO:0000256" key="4">
    <source>
        <dbReference type="ARBA" id="ARBA00022989"/>
    </source>
</evidence>
<proteinExistence type="predicted"/>
<reference evidence="8 9" key="1">
    <citation type="submission" date="2020-07" db="EMBL/GenBank/DDBJ databases">
        <title>Genomic Encyclopedia of Type Strains, Phase IV (KMG-IV): sequencing the most valuable type-strain genomes for metagenomic binning, comparative biology and taxonomic classification.</title>
        <authorList>
            <person name="Goeker M."/>
        </authorList>
    </citation>
    <scope>NUCLEOTIDE SEQUENCE [LARGE SCALE GENOMIC DNA]</scope>
    <source>
        <strain evidence="8 9">DSM 45533</strain>
    </source>
</reference>
<feature type="transmembrane region" description="Helical" evidence="6">
    <location>
        <begin position="39"/>
        <end position="58"/>
    </location>
</feature>
<feature type="transmembrane region" description="Helical" evidence="6">
    <location>
        <begin position="300"/>
        <end position="318"/>
    </location>
</feature>
<feature type="transmembrane region" description="Helical" evidence="6">
    <location>
        <begin position="95"/>
        <end position="117"/>
    </location>
</feature>
<sequence length="410" mass="41674">MRLRFFGISLGYFMVLLDTTILGVALPDLRRDFGSGTAALGWVVNGYTVAFAAALIGGGAVADRFGPGRVFRYGTAAFAAVSGLCAAAPSLEVLVVSRAVLGLAGAVMVPASLAIISRLIPAGPERVRMLGVWAMTAGVSVAAGPLLGGGLVELAGWRATFLVNVPIGLVTWWLVRGVRLPASPVRVRWVPQVGAAVLVACLAEAITGRSVIALGVGVVVLAWLAGSQRTAFSILGEAGLVRWFVVGGAVQFLFAGLLFVGALVLQEARMLTPVETGVAFLPLTVPIMVLPLFTTRVRRAMVIGVPLLVVGAAVLAAAGERASVLPAVGLFVVGVGIAFTFPPLVAAVTSAVPAARAGEAGGMLNASRQVGAALGVASMGSLPPGWAFVLAGAVVLAVVPLVAPRRVRVA</sequence>
<dbReference type="PANTHER" id="PTHR42718:SF9">
    <property type="entry name" value="MAJOR FACILITATOR SUPERFAMILY MULTIDRUG TRANSPORTER MFSC"/>
    <property type="match status" value="1"/>
</dbReference>
<dbReference type="RefSeq" id="WP_181612521.1">
    <property type="nucleotide sequence ID" value="NZ_BAABAM010000005.1"/>
</dbReference>
<feature type="transmembrane region" description="Helical" evidence="6">
    <location>
        <begin position="325"/>
        <end position="345"/>
    </location>
</feature>
<comment type="caution">
    <text evidence="8">The sequence shown here is derived from an EMBL/GenBank/DDBJ whole genome shotgun (WGS) entry which is preliminary data.</text>
</comment>
<dbReference type="Proteomes" id="UP000530928">
    <property type="component" value="Unassembled WGS sequence"/>
</dbReference>
<feature type="transmembrane region" description="Helical" evidence="6">
    <location>
        <begin position="385"/>
        <end position="403"/>
    </location>
</feature>
<dbReference type="InterPro" id="IPR036259">
    <property type="entry name" value="MFS_trans_sf"/>
</dbReference>
<keyword evidence="2" id="KW-0813">Transport</keyword>
<dbReference type="PROSITE" id="PS50850">
    <property type="entry name" value="MFS"/>
    <property type="match status" value="1"/>
</dbReference>
<dbReference type="CDD" id="cd17321">
    <property type="entry name" value="MFS_MMR_MDR_like"/>
    <property type="match status" value="1"/>
</dbReference>
<feature type="transmembrane region" description="Helical" evidence="6">
    <location>
        <begin position="70"/>
        <end position="89"/>
    </location>
</feature>
<dbReference type="PANTHER" id="PTHR42718">
    <property type="entry name" value="MAJOR FACILITATOR SUPERFAMILY MULTIDRUG TRANSPORTER MFSC"/>
    <property type="match status" value="1"/>
</dbReference>
<dbReference type="EMBL" id="JACDUR010000005">
    <property type="protein sequence ID" value="MBA2893747.1"/>
    <property type="molecule type" value="Genomic_DNA"/>
</dbReference>
<keyword evidence="3 6" id="KW-0812">Transmembrane</keyword>
<feature type="transmembrane region" description="Helical" evidence="6">
    <location>
        <begin position="154"/>
        <end position="175"/>
    </location>
</feature>
<evidence type="ECO:0000313" key="8">
    <source>
        <dbReference type="EMBL" id="MBA2893747.1"/>
    </source>
</evidence>
<evidence type="ECO:0000256" key="6">
    <source>
        <dbReference type="SAM" id="Phobius"/>
    </source>
</evidence>
<dbReference type="AlphaFoldDB" id="A0A7W0CMJ8"/>
<keyword evidence="5 6" id="KW-0472">Membrane</keyword>
<name>A0A7W0CMJ8_9ACTN</name>
<dbReference type="Pfam" id="PF07690">
    <property type="entry name" value="MFS_1"/>
    <property type="match status" value="1"/>
</dbReference>
<evidence type="ECO:0000256" key="5">
    <source>
        <dbReference type="ARBA" id="ARBA00023136"/>
    </source>
</evidence>
<dbReference type="SUPFAM" id="SSF103473">
    <property type="entry name" value="MFS general substrate transporter"/>
    <property type="match status" value="1"/>
</dbReference>
<dbReference type="GO" id="GO:0005886">
    <property type="term" value="C:plasma membrane"/>
    <property type="evidence" value="ECO:0007669"/>
    <property type="project" value="UniProtKB-SubCell"/>
</dbReference>
<evidence type="ECO:0000259" key="7">
    <source>
        <dbReference type="PROSITE" id="PS50850"/>
    </source>
</evidence>
<feature type="transmembrane region" description="Helical" evidence="6">
    <location>
        <begin position="277"/>
        <end position="294"/>
    </location>
</feature>
<feature type="domain" description="Major facilitator superfamily (MFS) profile" evidence="7">
    <location>
        <begin position="4"/>
        <end position="410"/>
    </location>
</feature>
<dbReference type="InterPro" id="IPR011701">
    <property type="entry name" value="MFS"/>
</dbReference>
<dbReference type="InterPro" id="IPR020846">
    <property type="entry name" value="MFS_dom"/>
</dbReference>
<keyword evidence="4 6" id="KW-1133">Transmembrane helix</keyword>
<dbReference type="GO" id="GO:0022857">
    <property type="term" value="F:transmembrane transporter activity"/>
    <property type="evidence" value="ECO:0007669"/>
    <property type="project" value="InterPro"/>
</dbReference>